<reference evidence="4" key="1">
    <citation type="journal article" date="2016" name="Antimicrob. Agents Chemother.">
        <title>Emergence of ileS2-Carrying, Multidrug-Resistant Plasmids in Staphylococcus lugdunensis.</title>
        <authorList>
            <person name="Ho P.L."/>
            <person name="Liu M.C."/>
            <person name="Chow K.H."/>
            <person name="Tse C.W."/>
            <person name="Lo W.U."/>
            <person name="Mak S.K."/>
            <person name="Lo W.K."/>
        </authorList>
    </citation>
    <scope>NUCLEOTIDE SEQUENCE</scope>
    <source>
        <strain evidence="4">Tlug33G-4</strain>
        <strain evidence="5">Tlug8G-4</strain>
        <plasmid evidence="4">pT33G-1</plasmid>
        <plasmid evidence="5">pT8G</plasmid>
    </source>
</reference>
<dbReference type="InterPro" id="IPR001387">
    <property type="entry name" value="Cro/C1-type_HTH"/>
</dbReference>
<dbReference type="EMBL" id="KU882684">
    <property type="protein sequence ID" value="ANW07935.1"/>
    <property type="molecule type" value="Genomic_DNA"/>
</dbReference>
<accession>A0A1B1UXX4</accession>
<dbReference type="PANTHER" id="PTHR46558:SF4">
    <property type="entry name" value="DNA-BIDING PHAGE PROTEIN"/>
    <property type="match status" value="1"/>
</dbReference>
<dbReference type="RefSeq" id="WP_001829875.1">
    <property type="nucleotide sequence ID" value="NZ_CP061479.1"/>
</dbReference>
<dbReference type="PANTHER" id="PTHR46558">
    <property type="entry name" value="TRACRIPTIONAL REGULATORY PROTEIN-RELATED-RELATED"/>
    <property type="match status" value="1"/>
</dbReference>
<evidence type="ECO:0000259" key="3">
    <source>
        <dbReference type="PROSITE" id="PS50943"/>
    </source>
</evidence>
<feature type="domain" description="HTH cro/C1-type" evidence="3">
    <location>
        <begin position="6"/>
        <end position="60"/>
    </location>
</feature>
<dbReference type="AlphaFoldDB" id="A0A1B1UXX4"/>
<geneLocation type="plasmid" evidence="4">
    <name>pT33G-1</name>
</geneLocation>
<dbReference type="Pfam" id="PF01381">
    <property type="entry name" value="HTH_3"/>
    <property type="match status" value="1"/>
</dbReference>
<dbReference type="EMBL" id="KU882683">
    <property type="protein sequence ID" value="ANW07932.1"/>
    <property type="molecule type" value="Genomic_DNA"/>
</dbReference>
<evidence type="ECO:0000313" key="5">
    <source>
        <dbReference type="EMBL" id="ANW07935.1"/>
    </source>
</evidence>
<dbReference type="CDD" id="cd00093">
    <property type="entry name" value="HTH_XRE"/>
    <property type="match status" value="1"/>
</dbReference>
<keyword evidence="2" id="KW-0812">Transmembrane</keyword>
<keyword evidence="2" id="KW-1133">Transmembrane helix</keyword>
<gene>
    <name evidence="4" type="ORF">pT33G-1_46</name>
    <name evidence="5" type="ORF">pT8G_2</name>
</gene>
<protein>
    <submittedName>
        <fullName evidence="4">XRE family transcriptional regulator</fullName>
    </submittedName>
</protein>
<feature type="transmembrane region" description="Helical" evidence="2">
    <location>
        <begin position="134"/>
        <end position="154"/>
    </location>
</feature>
<keyword evidence="1" id="KW-0238">DNA-binding</keyword>
<geneLocation type="plasmid" evidence="5">
    <name>pT8G</name>
</geneLocation>
<keyword evidence="4" id="KW-0614">Plasmid</keyword>
<organism evidence="4">
    <name type="scientific">Staphylococcus lugdunensis</name>
    <dbReference type="NCBI Taxonomy" id="28035"/>
    <lineage>
        <taxon>Bacteria</taxon>
        <taxon>Bacillati</taxon>
        <taxon>Bacillota</taxon>
        <taxon>Bacilli</taxon>
        <taxon>Bacillales</taxon>
        <taxon>Staphylococcaceae</taxon>
        <taxon>Staphylococcus</taxon>
    </lineage>
</organism>
<evidence type="ECO:0000256" key="1">
    <source>
        <dbReference type="ARBA" id="ARBA00023125"/>
    </source>
</evidence>
<name>A0A1B1UXX4_STALU</name>
<evidence type="ECO:0000256" key="2">
    <source>
        <dbReference type="SAM" id="Phobius"/>
    </source>
</evidence>
<keyword evidence="2" id="KW-0472">Membrane</keyword>
<dbReference type="InterPro" id="IPR010982">
    <property type="entry name" value="Lambda_DNA-bd_dom_sf"/>
</dbReference>
<proteinExistence type="predicted"/>
<dbReference type="SMART" id="SM00530">
    <property type="entry name" value="HTH_XRE"/>
    <property type="match status" value="1"/>
</dbReference>
<dbReference type="GO" id="GO:0003677">
    <property type="term" value="F:DNA binding"/>
    <property type="evidence" value="ECO:0007669"/>
    <property type="project" value="UniProtKB-KW"/>
</dbReference>
<sequence length="178" mass="20358">MISNKLKSARLAKELTQSEVAKKLYVTRQTVSRWEQGKTLPNIYVIQELSDLYDISLDELVVNTALENKEAKSMKNVNPFALFGAILFNVFLFSLIVIFFGGFLLLSLFISLAMLFSPLILAIFVLTGVQEFNVIQLVMTVIFVVIGLLSIPLLKKVSVFLFKFFKRYLKFNHKAIFY</sequence>
<dbReference type="SUPFAM" id="SSF47413">
    <property type="entry name" value="lambda repressor-like DNA-binding domains"/>
    <property type="match status" value="1"/>
</dbReference>
<feature type="transmembrane region" description="Helical" evidence="2">
    <location>
        <begin position="106"/>
        <end position="127"/>
    </location>
</feature>
<dbReference type="PROSITE" id="PS50943">
    <property type="entry name" value="HTH_CROC1"/>
    <property type="match status" value="1"/>
</dbReference>
<feature type="transmembrane region" description="Helical" evidence="2">
    <location>
        <begin position="80"/>
        <end position="100"/>
    </location>
</feature>
<dbReference type="Gene3D" id="1.10.260.40">
    <property type="entry name" value="lambda repressor-like DNA-binding domains"/>
    <property type="match status" value="1"/>
</dbReference>
<evidence type="ECO:0000313" key="4">
    <source>
        <dbReference type="EMBL" id="ANW07932.1"/>
    </source>
</evidence>